<dbReference type="Gene3D" id="2.40.110.10">
    <property type="entry name" value="Butyryl-CoA Dehydrogenase, subunit A, domain 2"/>
    <property type="match status" value="1"/>
</dbReference>
<dbReference type="InterPro" id="IPR046373">
    <property type="entry name" value="Acyl-CoA_Oxase/DH_mid-dom_sf"/>
</dbReference>
<evidence type="ECO:0000256" key="5">
    <source>
        <dbReference type="ARBA" id="ARBA00023002"/>
    </source>
</evidence>
<dbReference type="InterPro" id="IPR006091">
    <property type="entry name" value="Acyl-CoA_Oxase/DH_mid-dom"/>
</dbReference>
<keyword evidence="5 6" id="KW-0560">Oxidoreductase</keyword>
<evidence type="ECO:0000256" key="6">
    <source>
        <dbReference type="RuleBase" id="RU362125"/>
    </source>
</evidence>
<sequence length="418" mass="44451">MNLADADAAGTDPANTDLEDAGPEDAGLADYRRRARSWLAANAPEAGAGGGPGADGVAAAKTFMAGLHDAGYSGISWPAEWGGQGLSQAEERVFAEEARDFALPTYLFSIGLGMCGPTLLDLGTPEQKARHIRPLLRGEEIWCQLFSEPGAGSDVAALQTRATETEDGWVVSGQKVWTSVAQHASHGLLLTRTDVDVPKHRGLTMFIVDMRAPGVTVRPLRDMTGRAHFNEIFFDDVRIPAENLVGQVNDGWSCAVTTLLHERLSISGGVGMSGQKDNPAAFEALRRTADTGDPLVRDQLVELYIRSRALALFNQRLAQETKAGVFPGARGSAAKLLLAELSMFQADLATSLAGPEAVAYEDDGRLAGSIALAPALSLGGGTNEIMRNIIGDRVLNLPPEPRVDKNVPFKDLKTGTQQ</sequence>
<evidence type="ECO:0000256" key="2">
    <source>
        <dbReference type="ARBA" id="ARBA00009347"/>
    </source>
</evidence>
<dbReference type="InterPro" id="IPR037069">
    <property type="entry name" value="AcylCoA_DH/ox_N_sf"/>
</dbReference>
<comment type="caution">
    <text evidence="11">The sequence shown here is derived from an EMBL/GenBank/DDBJ whole genome shotgun (WGS) entry which is preliminary data.</text>
</comment>
<dbReference type="PANTHER" id="PTHR43292">
    <property type="entry name" value="ACYL-COA DEHYDROGENASE"/>
    <property type="match status" value="1"/>
</dbReference>
<dbReference type="SUPFAM" id="SSF47203">
    <property type="entry name" value="Acyl-CoA dehydrogenase C-terminal domain-like"/>
    <property type="match status" value="1"/>
</dbReference>
<protein>
    <submittedName>
        <fullName evidence="11">Alkylation response protein AidB-like acyl-CoA dehydrogenase</fullName>
    </submittedName>
</protein>
<organism evidence="11 12">
    <name type="scientific">Streptosporangium brasiliense</name>
    <dbReference type="NCBI Taxonomy" id="47480"/>
    <lineage>
        <taxon>Bacteria</taxon>
        <taxon>Bacillati</taxon>
        <taxon>Actinomycetota</taxon>
        <taxon>Actinomycetes</taxon>
        <taxon>Streptosporangiales</taxon>
        <taxon>Streptosporangiaceae</taxon>
        <taxon>Streptosporangium</taxon>
    </lineage>
</organism>
<keyword evidence="12" id="KW-1185">Reference proteome</keyword>
<dbReference type="Proteomes" id="UP001230426">
    <property type="component" value="Unassembled WGS sequence"/>
</dbReference>
<feature type="region of interest" description="Disordered" evidence="7">
    <location>
        <begin position="1"/>
        <end position="27"/>
    </location>
</feature>
<feature type="domain" description="Acyl-CoA dehydrogenase/oxidase C-terminal" evidence="8">
    <location>
        <begin position="249"/>
        <end position="395"/>
    </location>
</feature>
<evidence type="ECO:0000313" key="11">
    <source>
        <dbReference type="EMBL" id="MDP9866537.1"/>
    </source>
</evidence>
<dbReference type="Pfam" id="PF02770">
    <property type="entry name" value="Acyl-CoA_dh_M"/>
    <property type="match status" value="1"/>
</dbReference>
<evidence type="ECO:0000256" key="3">
    <source>
        <dbReference type="ARBA" id="ARBA00022630"/>
    </source>
</evidence>
<evidence type="ECO:0000259" key="9">
    <source>
        <dbReference type="Pfam" id="PF02770"/>
    </source>
</evidence>
<keyword evidence="4 6" id="KW-0274">FAD</keyword>
<dbReference type="PANTHER" id="PTHR43292:SF4">
    <property type="entry name" value="ACYL-COA DEHYDROGENASE FADE34"/>
    <property type="match status" value="1"/>
</dbReference>
<dbReference type="InterPro" id="IPR013786">
    <property type="entry name" value="AcylCoA_DH/ox_N"/>
</dbReference>
<dbReference type="Gene3D" id="1.10.540.10">
    <property type="entry name" value="Acyl-CoA dehydrogenase/oxidase, N-terminal domain"/>
    <property type="match status" value="1"/>
</dbReference>
<feature type="domain" description="Acyl-CoA oxidase/dehydrogenase middle" evidence="9">
    <location>
        <begin position="143"/>
        <end position="237"/>
    </location>
</feature>
<gene>
    <name evidence="11" type="ORF">J2S55_005803</name>
</gene>
<evidence type="ECO:0000313" key="12">
    <source>
        <dbReference type="Proteomes" id="UP001230426"/>
    </source>
</evidence>
<dbReference type="RefSeq" id="WP_306867398.1">
    <property type="nucleotide sequence ID" value="NZ_JAUSRB010000002.1"/>
</dbReference>
<comment type="similarity">
    <text evidence="2 6">Belongs to the acyl-CoA dehydrogenase family.</text>
</comment>
<evidence type="ECO:0000256" key="7">
    <source>
        <dbReference type="SAM" id="MobiDB-lite"/>
    </source>
</evidence>
<evidence type="ECO:0000256" key="1">
    <source>
        <dbReference type="ARBA" id="ARBA00001974"/>
    </source>
</evidence>
<name>A0ABT9RB99_9ACTN</name>
<dbReference type="InterPro" id="IPR036250">
    <property type="entry name" value="AcylCo_DH-like_C"/>
</dbReference>
<comment type="cofactor">
    <cofactor evidence="1 6">
        <name>FAD</name>
        <dbReference type="ChEBI" id="CHEBI:57692"/>
    </cofactor>
</comment>
<dbReference type="Pfam" id="PF02771">
    <property type="entry name" value="Acyl-CoA_dh_N"/>
    <property type="match status" value="1"/>
</dbReference>
<evidence type="ECO:0000259" key="10">
    <source>
        <dbReference type="Pfam" id="PF02771"/>
    </source>
</evidence>
<dbReference type="EMBL" id="JAUSRB010000002">
    <property type="protein sequence ID" value="MDP9866537.1"/>
    <property type="molecule type" value="Genomic_DNA"/>
</dbReference>
<feature type="domain" description="Acyl-CoA dehydrogenase/oxidase N-terminal" evidence="10">
    <location>
        <begin position="61"/>
        <end position="139"/>
    </location>
</feature>
<evidence type="ECO:0000259" key="8">
    <source>
        <dbReference type="Pfam" id="PF00441"/>
    </source>
</evidence>
<proteinExistence type="inferred from homology"/>
<accession>A0ABT9RB99</accession>
<dbReference type="SUPFAM" id="SSF56645">
    <property type="entry name" value="Acyl-CoA dehydrogenase NM domain-like"/>
    <property type="match status" value="1"/>
</dbReference>
<dbReference type="Pfam" id="PF00441">
    <property type="entry name" value="Acyl-CoA_dh_1"/>
    <property type="match status" value="1"/>
</dbReference>
<keyword evidence="3 6" id="KW-0285">Flavoprotein</keyword>
<dbReference type="InterPro" id="IPR009100">
    <property type="entry name" value="AcylCoA_DH/oxidase_NM_dom_sf"/>
</dbReference>
<dbReference type="InterPro" id="IPR052161">
    <property type="entry name" value="Mycobact_Acyl-CoA_DH"/>
</dbReference>
<dbReference type="Gene3D" id="1.20.140.10">
    <property type="entry name" value="Butyryl-CoA Dehydrogenase, subunit A, domain 3"/>
    <property type="match status" value="1"/>
</dbReference>
<reference evidence="11 12" key="1">
    <citation type="submission" date="2023-07" db="EMBL/GenBank/DDBJ databases">
        <title>Sequencing the genomes of 1000 actinobacteria strains.</title>
        <authorList>
            <person name="Klenk H.-P."/>
        </authorList>
    </citation>
    <scope>NUCLEOTIDE SEQUENCE [LARGE SCALE GENOMIC DNA]</scope>
    <source>
        <strain evidence="11 12">DSM 44109</strain>
    </source>
</reference>
<evidence type="ECO:0000256" key="4">
    <source>
        <dbReference type="ARBA" id="ARBA00022827"/>
    </source>
</evidence>
<dbReference type="InterPro" id="IPR009075">
    <property type="entry name" value="AcylCo_DH/oxidase_C"/>
</dbReference>